<evidence type="ECO:0000256" key="6">
    <source>
        <dbReference type="SAM" id="Coils"/>
    </source>
</evidence>
<dbReference type="PANTHER" id="PTHR21419">
    <property type="match status" value="1"/>
</dbReference>
<dbReference type="Proteomes" id="UP001154078">
    <property type="component" value="Chromosome 1"/>
</dbReference>
<feature type="coiled-coil region" evidence="6">
    <location>
        <begin position="780"/>
        <end position="824"/>
    </location>
</feature>
<proteinExistence type="inferred from homology"/>
<dbReference type="InterPro" id="IPR045232">
    <property type="entry name" value="FAM234"/>
</dbReference>
<feature type="region of interest" description="Disordered" evidence="7">
    <location>
        <begin position="676"/>
        <end position="719"/>
    </location>
</feature>
<evidence type="ECO:0000256" key="4">
    <source>
        <dbReference type="ARBA" id="ARBA00023136"/>
    </source>
</evidence>
<evidence type="ECO:0000313" key="11">
    <source>
        <dbReference type="Proteomes" id="UP001154078"/>
    </source>
</evidence>
<evidence type="ECO:0000256" key="1">
    <source>
        <dbReference type="ARBA" id="ARBA00004167"/>
    </source>
</evidence>
<dbReference type="EMBL" id="OV121132">
    <property type="protein sequence ID" value="CAH0546377.1"/>
    <property type="molecule type" value="Genomic_DNA"/>
</dbReference>
<evidence type="ECO:0000256" key="7">
    <source>
        <dbReference type="SAM" id="MobiDB-lite"/>
    </source>
</evidence>
<gene>
    <name evidence="10" type="ORF">MELIAE_LOCUS559</name>
</gene>
<evidence type="ECO:0000256" key="2">
    <source>
        <dbReference type="ARBA" id="ARBA00022692"/>
    </source>
</evidence>
<feature type="transmembrane region" description="Helical" evidence="8">
    <location>
        <begin position="93"/>
        <end position="119"/>
    </location>
</feature>
<dbReference type="AlphaFoldDB" id="A0A9P0AQX3"/>
<dbReference type="PANTHER" id="PTHR21419:SF30">
    <property type="entry name" value="IG-LIKE DOMAIN-CONTAINING PROTEIN"/>
    <property type="match status" value="1"/>
</dbReference>
<keyword evidence="3 8" id="KW-1133">Transmembrane helix</keyword>
<dbReference type="Gene3D" id="2.130.10.10">
    <property type="entry name" value="YVTN repeat-like/Quinoprotein amine dehydrogenase"/>
    <property type="match status" value="1"/>
</dbReference>
<dbReference type="OrthoDB" id="567787at2759"/>
<dbReference type="SUPFAM" id="SSF50998">
    <property type="entry name" value="Quinoprotein alcohol dehydrogenase-like"/>
    <property type="match status" value="1"/>
</dbReference>
<name>A0A9P0AQX3_BRAAE</name>
<feature type="region of interest" description="Disordered" evidence="7">
    <location>
        <begin position="634"/>
        <end position="663"/>
    </location>
</feature>
<keyword evidence="11" id="KW-1185">Reference proteome</keyword>
<dbReference type="GO" id="GO:0016020">
    <property type="term" value="C:membrane"/>
    <property type="evidence" value="ECO:0007669"/>
    <property type="project" value="UniProtKB-SubCell"/>
</dbReference>
<dbReference type="InterPro" id="IPR011047">
    <property type="entry name" value="Quinoprotein_ADH-like_sf"/>
</dbReference>
<comment type="subcellular location">
    <subcellularLocation>
        <location evidence="1">Membrane</location>
        <topology evidence="1">Single-pass membrane protein</topology>
    </subcellularLocation>
</comment>
<feature type="compositionally biased region" description="Acidic residues" evidence="7">
    <location>
        <begin position="651"/>
        <end position="663"/>
    </location>
</feature>
<dbReference type="Pfam" id="PF23727">
    <property type="entry name" value="Beta-prop_FAM234A_B"/>
    <property type="match status" value="1"/>
</dbReference>
<accession>A0A9P0AQX3</accession>
<evidence type="ECO:0000259" key="9">
    <source>
        <dbReference type="Pfam" id="PF23727"/>
    </source>
</evidence>
<evidence type="ECO:0000256" key="3">
    <source>
        <dbReference type="ARBA" id="ARBA00022989"/>
    </source>
</evidence>
<keyword evidence="6" id="KW-0175">Coiled coil</keyword>
<keyword evidence="2 8" id="KW-0812">Transmembrane</keyword>
<organism evidence="10 11">
    <name type="scientific">Brassicogethes aeneus</name>
    <name type="common">Rape pollen beetle</name>
    <name type="synonym">Meligethes aeneus</name>
    <dbReference type="NCBI Taxonomy" id="1431903"/>
    <lineage>
        <taxon>Eukaryota</taxon>
        <taxon>Metazoa</taxon>
        <taxon>Ecdysozoa</taxon>
        <taxon>Arthropoda</taxon>
        <taxon>Hexapoda</taxon>
        <taxon>Insecta</taxon>
        <taxon>Pterygota</taxon>
        <taxon>Neoptera</taxon>
        <taxon>Endopterygota</taxon>
        <taxon>Coleoptera</taxon>
        <taxon>Polyphaga</taxon>
        <taxon>Cucujiformia</taxon>
        <taxon>Nitidulidae</taxon>
        <taxon>Meligethinae</taxon>
        <taxon>Brassicogethes</taxon>
    </lineage>
</organism>
<evidence type="ECO:0000313" key="10">
    <source>
        <dbReference type="EMBL" id="CAH0546377.1"/>
    </source>
</evidence>
<evidence type="ECO:0000256" key="8">
    <source>
        <dbReference type="SAM" id="Phobius"/>
    </source>
</evidence>
<evidence type="ECO:0000256" key="5">
    <source>
        <dbReference type="ARBA" id="ARBA00025791"/>
    </source>
</evidence>
<sequence length="990" mass="112528">MVVFKKSEQMKMTTYPGMQLGGEVRESISLDEDDLSDVEDEVFIRDGKNGYKLAEELNVKRPLMAPRRRPKQNITLKLKNKPPCRAFCKPCCYVFVALSVLIGLIVLVVVLVSIFPLPLDRLRDWIIRKSNEGEAKAPKLLPCNNFKVNNVWSVNLPKLTSESPVRLLDVNNDGFQDVIFGFGTGDNINVMQTDIFCPIFLGVPYPCDGGIIALDGTNGNIIWRHWLNDTIFNLHCTADLNADNQDDCLAVGADGTITTINSKNGSTIWQLNTGKINVFVANFIPDQNSDNVSDILASHTALEGKDGHLIILSGKTGEEIKRINTPNGAKTFFMPQLLKQNETSTVVLIGTGSPSSPGNLSSVPLKDLLTDNLFNNTKTVYEEKSKGIFTQAILADITGDDVFDIIMALYNSTVVAFDGKTFSQIWNFTVPNGETNVSPIPGYFNSDDIPDFMVIYKKFDSILGYHYTETYILDGKSGKPIYPAAGKSITSQINGVILSAEGYGFDSYVYWTSECVQNNGNLNKNCLQQENASTIFHLNALNQFHDQPGFIIYDSANASKLEFNNTKSAIKHIKEYYTNHPKPQYTNNNNIINNPGQSEVNENYNVNPRPIDVKKYGSSSFRHKDNRNGIIKDFSIPNQQFQDGPKYDTNYEQEDPDWADDMDPALFYDAIPYNQKPNIPYNANLPDKGNDRDPRSKQKASSAAHIATNRETKSKKKNLSENKYGIYDYQNIKNARSRLSNDINNTPTNILKDTYFKNEESRLKKSRFEQRDINDRQDRIKENEEIKKIIEKQKESMKNMSYSLWDLESEKEEEEKENNLYRAKRDVDVGSNKIRKISSIGAVLNPINATNSSLDSIDLVFIVYWQQEFNNQKELLKMEIQECIDDKLRKSSEDNSPKTTTIEEQKAVFQAECNEEQTNMKNEFDFFNDLFQLKLGQMTVYRINIKCECENLDSKKEKCPKFLPYERQSWPQYLGKLGDGVFQPRKMKKF</sequence>
<protein>
    <recommendedName>
        <fullName evidence="9">FAM234A/B beta-propeller domain-containing protein</fullName>
    </recommendedName>
</protein>
<comment type="similarity">
    <text evidence="5">Belongs to the FAM234 family.</text>
</comment>
<feature type="domain" description="FAM234A/B beta-propeller" evidence="9">
    <location>
        <begin position="167"/>
        <end position="480"/>
    </location>
</feature>
<keyword evidence="4 8" id="KW-0472">Membrane</keyword>
<dbReference type="InterPro" id="IPR055409">
    <property type="entry name" value="Beta-prop_FAM234A_B"/>
</dbReference>
<reference evidence="10" key="1">
    <citation type="submission" date="2021-12" db="EMBL/GenBank/DDBJ databases">
        <authorList>
            <person name="King R."/>
        </authorList>
    </citation>
    <scope>NUCLEOTIDE SEQUENCE</scope>
</reference>
<dbReference type="InterPro" id="IPR015943">
    <property type="entry name" value="WD40/YVTN_repeat-like_dom_sf"/>
</dbReference>